<organism evidence="2 3">
    <name type="scientific">Serinicoccus chungangensis</name>
    <dbReference type="NCBI Taxonomy" id="767452"/>
    <lineage>
        <taxon>Bacteria</taxon>
        <taxon>Bacillati</taxon>
        <taxon>Actinomycetota</taxon>
        <taxon>Actinomycetes</taxon>
        <taxon>Micrococcales</taxon>
        <taxon>Ornithinimicrobiaceae</taxon>
        <taxon>Serinicoccus</taxon>
    </lineage>
</organism>
<evidence type="ECO:0000256" key="1">
    <source>
        <dbReference type="SAM" id="MobiDB-lite"/>
    </source>
</evidence>
<sequence>MTGIDRPPGPTAARPPSGAVSRPAALLRAAEEVSLLAPDLGWSEASGLVEALLDGVAHVLADAATGLDRPRPQPLVVGAIGGADRVPDHAGCRAAAGRLRALAGEVLPHPAPWVTEAAGVMTELGDLLDRVADRTRSGTLTRADKGVVLRRLHGLHRRWRAVLPGPGGQDVR</sequence>
<evidence type="ECO:0000313" key="2">
    <source>
        <dbReference type="EMBL" id="KUG53660.1"/>
    </source>
</evidence>
<comment type="caution">
    <text evidence="2">The sequence shown here is derived from an EMBL/GenBank/DDBJ whole genome shotgun (WGS) entry which is preliminary data.</text>
</comment>
<keyword evidence="3" id="KW-1185">Reference proteome</keyword>
<dbReference type="RefSeq" id="WP_058891668.1">
    <property type="nucleotide sequence ID" value="NZ_LQBL01000028.1"/>
</dbReference>
<dbReference type="Proteomes" id="UP000054837">
    <property type="component" value="Unassembled WGS sequence"/>
</dbReference>
<evidence type="ECO:0000313" key="3">
    <source>
        <dbReference type="Proteomes" id="UP000054837"/>
    </source>
</evidence>
<dbReference type="EMBL" id="LQBL01000028">
    <property type="protein sequence ID" value="KUG53660.1"/>
    <property type="molecule type" value="Genomic_DNA"/>
</dbReference>
<dbReference type="AlphaFoldDB" id="A0A0W8I633"/>
<feature type="region of interest" description="Disordered" evidence="1">
    <location>
        <begin position="1"/>
        <end position="20"/>
    </location>
</feature>
<dbReference type="OrthoDB" id="4870428at2"/>
<reference evidence="2 3" key="1">
    <citation type="submission" date="2015-12" db="EMBL/GenBank/DDBJ databases">
        <title>Serinicoccus chungangenesis strain CD08_5 genome sequencing and assembly.</title>
        <authorList>
            <person name="Chander A.M."/>
            <person name="Kaur G."/>
            <person name="Nair G.R."/>
            <person name="Dhawan D.K."/>
            <person name="Kochhar R.K."/>
            <person name="Mayilraj S."/>
            <person name="Bhadada S.K."/>
        </authorList>
    </citation>
    <scope>NUCLEOTIDE SEQUENCE [LARGE SCALE GENOMIC DNA]</scope>
    <source>
        <strain evidence="2 3">CD08_5</strain>
    </source>
</reference>
<proteinExistence type="predicted"/>
<protein>
    <submittedName>
        <fullName evidence="2">Uncharacterized protein</fullName>
    </submittedName>
</protein>
<dbReference type="STRING" id="767452.AVL62_02465"/>
<gene>
    <name evidence="2" type="ORF">AVL62_02465</name>
</gene>
<name>A0A0W8I633_9MICO</name>
<accession>A0A0W8I633</accession>